<comment type="subcellular location">
    <subcellularLocation>
        <location evidence="1">Membrane</location>
        <topology evidence="1">Multi-pass membrane protein</topology>
    </subcellularLocation>
</comment>
<dbReference type="RefSeq" id="WP_268005342.1">
    <property type="nucleotide sequence ID" value="NZ_CP104067.1"/>
</dbReference>
<evidence type="ECO:0000256" key="4">
    <source>
        <dbReference type="ARBA" id="ARBA00022544"/>
    </source>
</evidence>
<feature type="transmembrane region" description="Helical" evidence="8">
    <location>
        <begin position="334"/>
        <end position="359"/>
    </location>
</feature>
<evidence type="ECO:0000256" key="6">
    <source>
        <dbReference type="ARBA" id="ARBA00022989"/>
    </source>
</evidence>
<dbReference type="EMBL" id="CP104067">
    <property type="protein sequence ID" value="WAH41432.1"/>
    <property type="molecule type" value="Genomic_DNA"/>
</dbReference>
<sequence>MKQILSWFQVIALTSTCYLALMLWFFPRIAVEHAGLDALWAVLGVTVIGVLTGWVLGLTTERFPNLTGAEIGKLVWGKWIGTVVEVLYIPIYIYFSALCIYFFVVVLNSFLPNTPLLVLMVTMCLVAARGAWLGVESLGRVASIVFPITFLGTIVIFLSLLFQAHRFWIPHTVTSWSNTIEGIYYLYPLYFGFTIARMLSPYYEHKKLRSIWYPIISAAAGGVAIIIVALAVILNLGWEGTRDISFSLPFAIQLVRLTNSPIERVGIVIIILTTAFTVLFVSNVTWALSSLGARIFNMPEDKHKWFICPIIILTIVVAASFRSEQQAFQFLDKYLVPLGWVEVFVIPLLQWITAVLRGLRTEPVPNQKKKT</sequence>
<dbReference type="Pfam" id="PF03845">
    <property type="entry name" value="Spore_permease"/>
    <property type="match status" value="1"/>
</dbReference>
<dbReference type="Gene3D" id="1.20.1740.10">
    <property type="entry name" value="Amino acid/polyamine transporter I"/>
    <property type="match status" value="1"/>
</dbReference>
<evidence type="ECO:0000256" key="2">
    <source>
        <dbReference type="ARBA" id="ARBA00007998"/>
    </source>
</evidence>
<evidence type="ECO:0000256" key="7">
    <source>
        <dbReference type="ARBA" id="ARBA00023136"/>
    </source>
</evidence>
<protein>
    <submittedName>
        <fullName evidence="9">Spore germination protein</fullName>
    </submittedName>
</protein>
<dbReference type="Proteomes" id="UP001164761">
    <property type="component" value="Chromosome"/>
</dbReference>
<keyword evidence="7 8" id="KW-0472">Membrane</keyword>
<feature type="transmembrane region" description="Helical" evidence="8">
    <location>
        <begin position="79"/>
        <end position="104"/>
    </location>
</feature>
<keyword evidence="6 8" id="KW-1133">Transmembrane helix</keyword>
<reference evidence="9" key="1">
    <citation type="submission" date="2022-08" db="EMBL/GenBank/DDBJ databases">
        <title>Alicyclobacillus fastidiosus DSM 17978, complete genome.</title>
        <authorList>
            <person name="Wang Q."/>
            <person name="Cai R."/>
            <person name="Wang Z."/>
        </authorList>
    </citation>
    <scope>NUCLEOTIDE SEQUENCE</scope>
    <source>
        <strain evidence="9">DSM 17978</strain>
    </source>
</reference>
<proteinExistence type="inferred from homology"/>
<feature type="transmembrane region" description="Helical" evidence="8">
    <location>
        <begin position="116"/>
        <end position="135"/>
    </location>
</feature>
<comment type="similarity">
    <text evidence="2">Belongs to the amino acid-polyamine-organocation (APC) superfamily. Spore germination protein (SGP) (TC 2.A.3.9) family.</text>
</comment>
<dbReference type="PANTHER" id="PTHR34975">
    <property type="entry name" value="SPORE GERMINATION PROTEIN A2"/>
    <property type="match status" value="1"/>
</dbReference>
<name>A0ABY6ZF11_9BACL</name>
<feature type="transmembrane region" description="Helical" evidence="8">
    <location>
        <begin position="305"/>
        <end position="322"/>
    </location>
</feature>
<evidence type="ECO:0000313" key="9">
    <source>
        <dbReference type="EMBL" id="WAH41432.1"/>
    </source>
</evidence>
<evidence type="ECO:0000313" key="10">
    <source>
        <dbReference type="Proteomes" id="UP001164761"/>
    </source>
</evidence>
<feature type="transmembrane region" description="Helical" evidence="8">
    <location>
        <begin position="142"/>
        <end position="162"/>
    </location>
</feature>
<evidence type="ECO:0000256" key="5">
    <source>
        <dbReference type="ARBA" id="ARBA00022692"/>
    </source>
</evidence>
<organism evidence="9 10">
    <name type="scientific">Alicyclobacillus fastidiosus</name>
    <dbReference type="NCBI Taxonomy" id="392011"/>
    <lineage>
        <taxon>Bacteria</taxon>
        <taxon>Bacillati</taxon>
        <taxon>Bacillota</taxon>
        <taxon>Bacilli</taxon>
        <taxon>Bacillales</taxon>
        <taxon>Alicyclobacillaceae</taxon>
        <taxon>Alicyclobacillus</taxon>
    </lineage>
</organism>
<keyword evidence="3" id="KW-0813">Transport</keyword>
<feature type="transmembrane region" description="Helical" evidence="8">
    <location>
        <begin position="265"/>
        <end position="293"/>
    </location>
</feature>
<feature type="transmembrane region" description="Helical" evidence="8">
    <location>
        <begin position="211"/>
        <end position="238"/>
    </location>
</feature>
<feature type="transmembrane region" description="Helical" evidence="8">
    <location>
        <begin position="182"/>
        <end position="199"/>
    </location>
</feature>
<dbReference type="PANTHER" id="PTHR34975:SF2">
    <property type="entry name" value="SPORE GERMINATION PROTEIN A2"/>
    <property type="match status" value="1"/>
</dbReference>
<gene>
    <name evidence="9" type="ORF">NZD89_24835</name>
</gene>
<evidence type="ECO:0000256" key="3">
    <source>
        <dbReference type="ARBA" id="ARBA00022448"/>
    </source>
</evidence>
<dbReference type="InterPro" id="IPR004761">
    <property type="entry name" value="Spore_GerAB"/>
</dbReference>
<keyword evidence="10" id="KW-1185">Reference proteome</keyword>
<keyword evidence="5 8" id="KW-0812">Transmembrane</keyword>
<accession>A0ABY6ZF11</accession>
<feature type="transmembrane region" description="Helical" evidence="8">
    <location>
        <begin position="38"/>
        <end position="58"/>
    </location>
</feature>
<feature type="transmembrane region" description="Helical" evidence="8">
    <location>
        <begin position="7"/>
        <end position="26"/>
    </location>
</feature>
<keyword evidence="4" id="KW-0309">Germination</keyword>
<evidence type="ECO:0000256" key="8">
    <source>
        <dbReference type="SAM" id="Phobius"/>
    </source>
</evidence>
<evidence type="ECO:0000256" key="1">
    <source>
        <dbReference type="ARBA" id="ARBA00004141"/>
    </source>
</evidence>